<sequence length="922" mass="107537">MLYKILYFLEWEEYLWWWFMVKVRKNFLPNFFSCLVICVFFLDNILWAEADSFILNKNQLSSLSLQPKLETWVPSNSFIAESVIKTITSSFKNNPPQKSVNFITDIKGKKIDIYFLPFKNEKIGVKFFARCVIEEKSYDFFLNDKLEIIAGTGIISGSGINKNEIVQSLVEPNKNAGNKTNPESFIQKKPDNIFDDSGYISRRVFLTGGLSALFLGTIYLTLNRLGIFVGKTDMPVSFLFGMHETAEDAEESGKELLSIVQKAKSLGYKPVIIRENTAIMSWDSANEEISDIRKELFKLTHNIMFPDDMFPFNYQEIASALLEERYVDKNISVTRKIEKGLSLTFKSKFKARTEEVFKGFEKKMKKNAYGFGYHNQEEFHQRIEDFFKDFKKEVEYRKLYEEAKKKRAEYDKHYTDPAPVLEKSNYLDKIKEICRNAYLKGASIKFEEPSLEKEAVYMVKSVLEFILSEQIDSKGDFDKYILVFTELVHWQIRFDELRNKALKEEIDNIIDYSFMEKPWIIVVMGAAHKEHFIKSYKDIKYKSETWESPRIAPGSKYQEIRDRYNKLYRNGITNKEIQEIAYRELIESILLSENNMYTEPSTVEAQKAYIDKLFKRLPLAEWRTLLQYAIETSSNAFHQDSRVSKEYLKPLMKKPIINYLIEKVLKMEEWEDLDIFSPRDRPSVHYISLIERAIATIGVGIINKGGAINNIRHDISNPEESAKLLMETLVSIGLNKKIALIFDSALDEKSGENQLKRFMEALDLLKKNKTYAVLLKNFEFFKVDEKVLHNTAEELIKDNKREVFIFAGLEKKEDLSDLDDKKNLHAAYIKNNLKGSAYYPIAEIIAITLSHFISCETLIMSGKISDKLVFNDKEVNLRDVNLEFIQRDDRALFFSLLPNAQVCDEKEVVRRYAAFKRFLKSV</sequence>
<evidence type="ECO:0000313" key="2">
    <source>
        <dbReference type="EMBL" id="KJJ85443.1"/>
    </source>
</evidence>
<dbReference type="AlphaFoldDB" id="A0A0F0CQ41"/>
<proteinExistence type="predicted"/>
<keyword evidence="1" id="KW-0812">Transmembrane</keyword>
<dbReference type="Proteomes" id="UP000033428">
    <property type="component" value="Unassembled WGS sequence"/>
</dbReference>
<name>A0A0F0CQ41_9BACT</name>
<gene>
    <name evidence="2" type="ORF">OMAG_000687</name>
</gene>
<comment type="caution">
    <text evidence="2">The sequence shown here is derived from an EMBL/GenBank/DDBJ whole genome shotgun (WGS) entry which is preliminary data.</text>
</comment>
<protein>
    <submittedName>
        <fullName evidence="2">Membrane protein</fullName>
    </submittedName>
</protein>
<feature type="transmembrane region" description="Helical" evidence="1">
    <location>
        <begin position="27"/>
        <end position="47"/>
    </location>
</feature>
<dbReference type="EMBL" id="JYNY01000159">
    <property type="protein sequence ID" value="KJJ85443.1"/>
    <property type="molecule type" value="Genomic_DNA"/>
</dbReference>
<keyword evidence="3" id="KW-1185">Reference proteome</keyword>
<reference evidence="2 3" key="1">
    <citation type="submission" date="2015-02" db="EMBL/GenBank/DDBJ databases">
        <title>Single-cell genomics of uncultivated deep-branching MTB reveals a conserved set of magnetosome genes.</title>
        <authorList>
            <person name="Kolinko S."/>
            <person name="Richter M."/>
            <person name="Glockner F.O."/>
            <person name="Brachmann A."/>
            <person name="Schuler D."/>
        </authorList>
    </citation>
    <scope>NUCLEOTIDE SEQUENCE [LARGE SCALE GENOMIC DNA]</scope>
    <source>
        <strain evidence="2">SKK-01</strain>
    </source>
</reference>
<evidence type="ECO:0000313" key="3">
    <source>
        <dbReference type="Proteomes" id="UP000033428"/>
    </source>
</evidence>
<organism evidence="2 3">
    <name type="scientific">Candidatus Omnitrophus magneticus</name>
    <dbReference type="NCBI Taxonomy" id="1609969"/>
    <lineage>
        <taxon>Bacteria</taxon>
        <taxon>Pseudomonadati</taxon>
        <taxon>Candidatus Omnitrophota</taxon>
        <taxon>Candidatus Omnitrophus</taxon>
    </lineage>
</organism>
<accession>A0A0F0CQ41</accession>
<keyword evidence="1" id="KW-1133">Transmembrane helix</keyword>
<keyword evidence="1" id="KW-0472">Membrane</keyword>
<evidence type="ECO:0000256" key="1">
    <source>
        <dbReference type="SAM" id="Phobius"/>
    </source>
</evidence>